<keyword evidence="4" id="KW-1185">Reference proteome</keyword>
<dbReference type="InterPro" id="IPR022185">
    <property type="entry name" value="DUF3712"/>
</dbReference>
<comment type="caution">
    <text evidence="3">The sequence shown here is derived from an EMBL/GenBank/DDBJ whole genome shotgun (WGS) entry which is preliminary data.</text>
</comment>
<accession>A0A9P6UN27</accession>
<dbReference type="OrthoDB" id="10039566at2759"/>
<evidence type="ECO:0000313" key="4">
    <source>
        <dbReference type="Proteomes" id="UP000738325"/>
    </source>
</evidence>
<evidence type="ECO:0000256" key="1">
    <source>
        <dbReference type="SAM" id="MobiDB-lite"/>
    </source>
</evidence>
<keyword evidence="2" id="KW-0812">Transmembrane</keyword>
<feature type="region of interest" description="Disordered" evidence="1">
    <location>
        <begin position="1"/>
        <end position="24"/>
    </location>
</feature>
<feature type="compositionally biased region" description="Basic and acidic residues" evidence="1">
    <location>
        <begin position="1"/>
        <end position="13"/>
    </location>
</feature>
<protein>
    <submittedName>
        <fullName evidence="3">Uncharacterized protein</fullName>
    </submittedName>
</protein>
<reference evidence="3" key="1">
    <citation type="journal article" date="2020" name="Fungal Divers.">
        <title>Resolving the Mortierellaceae phylogeny through synthesis of multi-gene phylogenetics and phylogenomics.</title>
        <authorList>
            <person name="Vandepol N."/>
            <person name="Liber J."/>
            <person name="Desiro A."/>
            <person name="Na H."/>
            <person name="Kennedy M."/>
            <person name="Barry K."/>
            <person name="Grigoriev I.V."/>
            <person name="Miller A.N."/>
            <person name="O'Donnell K."/>
            <person name="Stajich J.E."/>
            <person name="Bonito G."/>
        </authorList>
    </citation>
    <scope>NUCLEOTIDE SEQUENCE</scope>
    <source>
        <strain evidence="3">REB-010B</strain>
    </source>
</reference>
<dbReference type="EMBL" id="JAAAIP010000860">
    <property type="protein sequence ID" value="KAG0311981.1"/>
    <property type="molecule type" value="Genomic_DNA"/>
</dbReference>
<evidence type="ECO:0000256" key="2">
    <source>
        <dbReference type="SAM" id="Phobius"/>
    </source>
</evidence>
<organism evidence="3 4">
    <name type="scientific">Dissophora globulifera</name>
    <dbReference type="NCBI Taxonomy" id="979702"/>
    <lineage>
        <taxon>Eukaryota</taxon>
        <taxon>Fungi</taxon>
        <taxon>Fungi incertae sedis</taxon>
        <taxon>Mucoromycota</taxon>
        <taxon>Mortierellomycotina</taxon>
        <taxon>Mortierellomycetes</taxon>
        <taxon>Mortierellales</taxon>
        <taxon>Mortierellaceae</taxon>
        <taxon>Dissophora</taxon>
    </lineage>
</organism>
<evidence type="ECO:0000313" key="3">
    <source>
        <dbReference type="EMBL" id="KAG0311981.1"/>
    </source>
</evidence>
<dbReference type="Proteomes" id="UP000738325">
    <property type="component" value="Unassembled WGS sequence"/>
</dbReference>
<name>A0A9P6UN27_9FUNG</name>
<proteinExistence type="predicted"/>
<dbReference type="Pfam" id="PF12505">
    <property type="entry name" value="DUF3712"/>
    <property type="match status" value="2"/>
</dbReference>
<feature type="transmembrane region" description="Helical" evidence="2">
    <location>
        <begin position="56"/>
        <end position="80"/>
    </location>
</feature>
<dbReference type="AlphaFoldDB" id="A0A9P6UN27"/>
<keyword evidence="2" id="KW-0472">Membrane</keyword>
<dbReference type="PANTHER" id="PTHR35895:SF1">
    <property type="entry name" value="LIPID-BINDING SERUM GLYCOPROTEIN C-TERMINAL DOMAIN-CONTAINING PROTEIN"/>
    <property type="match status" value="1"/>
</dbReference>
<sequence>MLPSDSDERHADKPLPYAPDQTDYADAQDRQNFDEFTEEHGQVVAKRERFYRTKRFWIRCAIINVILLAIFIPLLILVILPKMVQSIVNGSTMSMTQLNMTDATELGMKVSIAGGIANAGIFPATIDFPEPIVVSWEGKQLGSMNMASVKASGGKATITDATSFSIIDKDAFSNFAKQMVQAVGRTIKGIKLTKDLKMLGMNGFGKVTIDSFTMPGDAPNNAGAQVSLVTSMNNPSPIGMVLGTIVLDLFYQNTYLGQVAADNAVLVGGSPSPLKLQGVLFRQTNQTDLDNVSVLMSNFLAGNVTVTTAKGVSVKPDGVNAVSWLSNGLLALTLNVPLQSPTPLNVIRDISIMDMGMIFNPAAPFAPTASSKTVNAGFKLPFNITVGMQNVSNTMSIVYKGKVLGDIDSAVWSAAKSDIKTGIIVFGLPASPLIIKDDAKDEFQQFVADLTVNPEQTFGVTGLANAISTTPMGTVKLTGIPFNSNVTMKGLNFNAINAAVSNVVVAGGTADHITMNQQVALPNPSALSVTGGSVLLTVYDKPTNQYLGELSIPNLNVVPGANPTATQFLFHPDNATLRDQFLSQYLVGATFPLKVVGTKGSTALPELQTAMSLVTLGSSVSGLNPAPRLVTSGTAVSTLSTLLGNRQSKTTVNMINPLATDLFINGMVAQVSWKGTFFGTITATYEQTVPANKGATTPELILQHPMGVEFGVFLTTQFVPAYPLIALGGAMVPFDLDTMISVRVGGPNGYAANIHYVQQQEILTKMTLF</sequence>
<gene>
    <name evidence="3" type="ORF">BGZ99_009816</name>
</gene>
<dbReference type="GO" id="GO:0000329">
    <property type="term" value="C:fungal-type vacuole membrane"/>
    <property type="evidence" value="ECO:0007669"/>
    <property type="project" value="InterPro"/>
</dbReference>
<dbReference type="InterPro" id="IPR046368">
    <property type="entry name" value="Tag1"/>
</dbReference>
<dbReference type="PANTHER" id="PTHR35895">
    <property type="entry name" value="CHROMOSOME 16, WHOLE GENOME SHOTGUN SEQUENCE"/>
    <property type="match status" value="1"/>
</dbReference>
<keyword evidence="2" id="KW-1133">Transmembrane helix</keyword>